<evidence type="ECO:0000259" key="1">
    <source>
        <dbReference type="PROSITE" id="PS50943"/>
    </source>
</evidence>
<dbReference type="Pfam" id="PF01381">
    <property type="entry name" value="HTH_3"/>
    <property type="match status" value="1"/>
</dbReference>
<dbReference type="RefSeq" id="WP_136884890.1">
    <property type="nucleotide sequence ID" value="NZ_SUNI01000003.1"/>
</dbReference>
<dbReference type="PROSITE" id="PS50943">
    <property type="entry name" value="HTH_CROC1"/>
    <property type="match status" value="1"/>
</dbReference>
<dbReference type="EMBL" id="SUNI01000003">
    <property type="protein sequence ID" value="TJZ92970.1"/>
    <property type="molecule type" value="Genomic_DNA"/>
</dbReference>
<protein>
    <submittedName>
        <fullName evidence="2">Helix-turn-helix domain-containing protein</fullName>
    </submittedName>
</protein>
<dbReference type="SMART" id="SM00530">
    <property type="entry name" value="HTH_XRE"/>
    <property type="match status" value="1"/>
</dbReference>
<evidence type="ECO:0000313" key="2">
    <source>
        <dbReference type="EMBL" id="TJZ92970.1"/>
    </source>
</evidence>
<accession>A0A4U0REE2</accession>
<dbReference type="GO" id="GO:0003677">
    <property type="term" value="F:DNA binding"/>
    <property type="evidence" value="ECO:0007669"/>
    <property type="project" value="InterPro"/>
</dbReference>
<dbReference type="AlphaFoldDB" id="A0A4U0REE2"/>
<feature type="domain" description="HTH cro/C1-type" evidence="1">
    <location>
        <begin position="14"/>
        <end position="68"/>
    </location>
</feature>
<dbReference type="Gene3D" id="1.10.260.40">
    <property type="entry name" value="lambda repressor-like DNA-binding domains"/>
    <property type="match status" value="1"/>
</dbReference>
<reference evidence="2 3" key="1">
    <citation type="submission" date="2019-04" db="EMBL/GenBank/DDBJ databases">
        <authorList>
            <person name="Li J."/>
        </authorList>
    </citation>
    <scope>NUCLEOTIDE SEQUENCE [LARGE SCALE GENOMIC DNA]</scope>
    <source>
        <strain evidence="2 3">KCTC 42687</strain>
    </source>
</reference>
<proteinExistence type="predicted"/>
<dbReference type="SUPFAM" id="SSF47413">
    <property type="entry name" value="lambda repressor-like DNA-binding domains"/>
    <property type="match status" value="1"/>
</dbReference>
<keyword evidence="3" id="KW-1185">Reference proteome</keyword>
<gene>
    <name evidence="2" type="ORF">FA743_05590</name>
</gene>
<dbReference type="Pfam" id="PF09856">
    <property type="entry name" value="ScfRs"/>
    <property type="match status" value="1"/>
</dbReference>
<evidence type="ECO:0000313" key="3">
    <source>
        <dbReference type="Proteomes" id="UP000309747"/>
    </source>
</evidence>
<dbReference type="Proteomes" id="UP000309747">
    <property type="component" value="Unassembled WGS sequence"/>
</dbReference>
<dbReference type="InterPro" id="IPR001387">
    <property type="entry name" value="Cro/C1-type_HTH"/>
</dbReference>
<dbReference type="OrthoDB" id="7790108at2"/>
<dbReference type="InterPro" id="IPR010982">
    <property type="entry name" value="Lambda_DNA-bd_dom_sf"/>
</dbReference>
<name>A0A4U0REE2_9RHOB</name>
<dbReference type="InterPro" id="IPR018653">
    <property type="entry name" value="ScfR_C"/>
</dbReference>
<dbReference type="CDD" id="cd00093">
    <property type="entry name" value="HTH_XRE"/>
    <property type="match status" value="1"/>
</dbReference>
<sequence length="428" mass="45623">MTGRSANVLTGTRIRERRLALSRRQAEVARSIGISAAYLNLIEHNRRPVGPDLIARLAAELEVPADELAEGREEIRIAALREAAAHPVAVGTSPELDQVTEYLARYPGWSALLIAHARRAGGLERQLVDLSDRMTQDPYLLTTLHEILSAVTAVRSTAAILVEEGEISPEWRRRFHQNLHQDSQRLSLTAQALVAHLDSFEAEGQAATPQEEVEAWLAEAGADGPDPSTLASDAAQAMAAVLLDGLQADRAALPDAVLAGAVADAGRPVDPLRLAGLLDRPLDLVLRRLADLRPPGFEGAGLLACDGSGVLTLRRAAQGFALPRPGDSCALWPLYHALAVPQVALSRTVVTPEGRGFATLSYAQRRQPRGLDGPLLTDALMLLMPLDGPAPADALPIGPACRICPRLDCPARREASILMPQAGPGGRA</sequence>
<organism evidence="2 3">
    <name type="scientific">Paracoccus gahaiensis</name>
    <dbReference type="NCBI Taxonomy" id="1706839"/>
    <lineage>
        <taxon>Bacteria</taxon>
        <taxon>Pseudomonadati</taxon>
        <taxon>Pseudomonadota</taxon>
        <taxon>Alphaproteobacteria</taxon>
        <taxon>Rhodobacterales</taxon>
        <taxon>Paracoccaceae</taxon>
        <taxon>Paracoccus</taxon>
    </lineage>
</organism>
<comment type="caution">
    <text evidence="2">The sequence shown here is derived from an EMBL/GenBank/DDBJ whole genome shotgun (WGS) entry which is preliminary data.</text>
</comment>